<comment type="caution">
    <text evidence="2">The sequence shown here is derived from an EMBL/GenBank/DDBJ whole genome shotgun (WGS) entry which is preliminary data.</text>
</comment>
<gene>
    <name evidence="2" type="ORF">C7456_102303</name>
</gene>
<dbReference type="RefSeq" id="WP_109722391.1">
    <property type="nucleotide sequence ID" value="NZ_MSZV01000006.1"/>
</dbReference>
<evidence type="ECO:0000313" key="2">
    <source>
        <dbReference type="EMBL" id="PWK92568.1"/>
    </source>
</evidence>
<feature type="chain" id="PRO_5016262497" evidence="1">
    <location>
        <begin position="24"/>
        <end position="203"/>
    </location>
</feature>
<dbReference type="GO" id="GO:0055085">
    <property type="term" value="P:transmembrane transport"/>
    <property type="evidence" value="ECO:0007669"/>
    <property type="project" value="TreeGrafter"/>
</dbReference>
<accession>A0A316IPW1</accession>
<dbReference type="PANTHER" id="PTHR36920">
    <property type="match status" value="1"/>
</dbReference>
<dbReference type="EMBL" id="QGHC01000002">
    <property type="protein sequence ID" value="PWK92568.1"/>
    <property type="molecule type" value="Genomic_DNA"/>
</dbReference>
<dbReference type="SUPFAM" id="SSF56925">
    <property type="entry name" value="OMPA-like"/>
    <property type="match status" value="1"/>
</dbReference>
<dbReference type="InterPro" id="IPR011250">
    <property type="entry name" value="OMP/PagP_B-barrel"/>
</dbReference>
<dbReference type="Gene3D" id="2.40.160.20">
    <property type="match status" value="1"/>
</dbReference>
<feature type="signal peptide" evidence="1">
    <location>
        <begin position="1"/>
        <end position="23"/>
    </location>
</feature>
<dbReference type="AlphaFoldDB" id="A0A316IPW1"/>
<dbReference type="PANTHER" id="PTHR36920:SF1">
    <property type="entry name" value="OUTER MEMBRANE PROTEIN W"/>
    <property type="match status" value="1"/>
</dbReference>
<dbReference type="Proteomes" id="UP000245812">
    <property type="component" value="Unassembled WGS sequence"/>
</dbReference>
<organism evidence="2 3">
    <name type="scientific">Fulvimonas soli</name>
    <dbReference type="NCBI Taxonomy" id="155197"/>
    <lineage>
        <taxon>Bacteria</taxon>
        <taxon>Pseudomonadati</taxon>
        <taxon>Pseudomonadota</taxon>
        <taxon>Gammaproteobacteria</taxon>
        <taxon>Lysobacterales</taxon>
        <taxon>Rhodanobacteraceae</taxon>
        <taxon>Fulvimonas</taxon>
    </lineage>
</organism>
<protein>
    <submittedName>
        <fullName evidence="2">Outer membrane protein</fullName>
    </submittedName>
</protein>
<dbReference type="Pfam" id="PF03922">
    <property type="entry name" value="OmpW"/>
    <property type="match status" value="1"/>
</dbReference>
<reference evidence="2 3" key="1">
    <citation type="submission" date="2018-05" db="EMBL/GenBank/DDBJ databases">
        <title>Genomic Encyclopedia of Type Strains, Phase IV (KMG-IV): sequencing the most valuable type-strain genomes for metagenomic binning, comparative biology and taxonomic classification.</title>
        <authorList>
            <person name="Goeker M."/>
        </authorList>
    </citation>
    <scope>NUCLEOTIDE SEQUENCE [LARGE SCALE GENOMIC DNA]</scope>
    <source>
        <strain evidence="2 3">DSM 14263</strain>
    </source>
</reference>
<evidence type="ECO:0000256" key="1">
    <source>
        <dbReference type="SAM" id="SignalP"/>
    </source>
</evidence>
<dbReference type="OrthoDB" id="9807574at2"/>
<keyword evidence="3" id="KW-1185">Reference proteome</keyword>
<dbReference type="GO" id="GO:0019867">
    <property type="term" value="C:outer membrane"/>
    <property type="evidence" value="ECO:0007669"/>
    <property type="project" value="InterPro"/>
</dbReference>
<dbReference type="InterPro" id="IPR005618">
    <property type="entry name" value="OMPW"/>
</dbReference>
<proteinExistence type="predicted"/>
<evidence type="ECO:0000313" key="3">
    <source>
        <dbReference type="Proteomes" id="UP000245812"/>
    </source>
</evidence>
<sequence length="203" mass="21958">MTRKLLLPLLLAAGLAALPAAHAADDAWVLRFGAHVVDPKSDNGRLAGLKTSIDSDVKPSISLEYLITPNWGVDVLGALPFKHEVKLAGQKAATTKQLPPTLGVNYHFLPDAKVSPFVGVGLNYTRFFDSKGRGLLDGARVKIDDSWGAAAHAGLDVQLAPKWIFTADVRWIDIESDVRVNGARVGKAKVDPWVYGLSFGYRF</sequence>
<keyword evidence="1" id="KW-0732">Signal</keyword>
<name>A0A316IPW1_9GAMM</name>